<dbReference type="PANTHER" id="PTHR24637:SF421">
    <property type="entry name" value="CUTICLE COLLAGEN DPY-2"/>
    <property type="match status" value="1"/>
</dbReference>
<keyword evidence="2" id="KW-0176">Collagen</keyword>
<gene>
    <name evidence="2" type="ORF">IAC72_01630</name>
</gene>
<reference evidence="2" key="1">
    <citation type="submission" date="2020-10" db="EMBL/GenBank/DDBJ databases">
        <authorList>
            <person name="Gilroy R."/>
        </authorList>
    </citation>
    <scope>NUCLEOTIDE SEQUENCE</scope>
    <source>
        <strain evidence="2">ChiHjej12B11-7776</strain>
    </source>
</reference>
<reference evidence="2" key="2">
    <citation type="journal article" date="2021" name="PeerJ">
        <title>Extensive microbial diversity within the chicken gut microbiome revealed by metagenomics and culture.</title>
        <authorList>
            <person name="Gilroy R."/>
            <person name="Ravi A."/>
            <person name="Getino M."/>
            <person name="Pursley I."/>
            <person name="Horton D.L."/>
            <person name="Alikhan N.F."/>
            <person name="Baker D."/>
            <person name="Gharbi K."/>
            <person name="Hall N."/>
            <person name="Watson M."/>
            <person name="Adriaenssens E.M."/>
            <person name="Foster-Nyarko E."/>
            <person name="Jarju S."/>
            <person name="Secka A."/>
            <person name="Antonio M."/>
            <person name="Oren A."/>
            <person name="Chaudhuri R.R."/>
            <person name="La Ragione R."/>
            <person name="Hildebrand F."/>
            <person name="Pallen M.J."/>
        </authorList>
    </citation>
    <scope>NUCLEOTIDE SEQUENCE</scope>
    <source>
        <strain evidence="2">ChiHjej12B11-7776</strain>
    </source>
</reference>
<name>A0A9D1MWC1_9BACT</name>
<organism evidence="2 3">
    <name type="scientific">Candidatus Fimimonas merdipullorum</name>
    <dbReference type="NCBI Taxonomy" id="2840822"/>
    <lineage>
        <taxon>Bacteria</taxon>
        <taxon>Pseudomonadati</taxon>
        <taxon>Myxococcota</taxon>
        <taxon>Myxococcia</taxon>
        <taxon>Myxococcales</taxon>
        <taxon>Cystobacterineae</taxon>
        <taxon>Myxococcaceae</taxon>
        <taxon>Myxococcaceae incertae sedis</taxon>
        <taxon>Candidatus Fimimonas</taxon>
    </lineage>
</organism>
<evidence type="ECO:0000313" key="3">
    <source>
        <dbReference type="Proteomes" id="UP000886852"/>
    </source>
</evidence>
<dbReference type="InterPro" id="IPR008160">
    <property type="entry name" value="Collagen"/>
</dbReference>
<protein>
    <submittedName>
        <fullName evidence="2">Collagen-like protein</fullName>
    </submittedName>
</protein>
<dbReference type="Pfam" id="PF01391">
    <property type="entry name" value="Collagen"/>
    <property type="match status" value="1"/>
</dbReference>
<evidence type="ECO:0000256" key="1">
    <source>
        <dbReference type="SAM" id="MobiDB-lite"/>
    </source>
</evidence>
<dbReference type="EMBL" id="DVOC01000027">
    <property type="protein sequence ID" value="HIU90704.1"/>
    <property type="molecule type" value="Genomic_DNA"/>
</dbReference>
<accession>A0A9D1MWC1</accession>
<dbReference type="AlphaFoldDB" id="A0A9D1MWC1"/>
<comment type="caution">
    <text evidence="2">The sequence shown here is derived from an EMBL/GenBank/DDBJ whole genome shotgun (WGS) entry which is preliminary data.</text>
</comment>
<sequence length="248" mass="24143">MFDCFNTPTPKNTDCNRIVIIERGPRGPRGFTGPQGQTGATGPQGPQGATGPQGPQGPQGQTGATGPQGPQGATGPQGPQGPQGVQGPQGATGATGATGPQGPAGENGLAAYGGMYSSAGTTVSLTTTPTPLTLATALPSKSVTDGTNQLTVTNAGDYEINYGLLGSINTASTVTLTVAANGTPVTSATTTGNYEADEEFNLAGSTIAALAAGDVITLLGSAGASVTLTPNGGTNAYVTVKQLNTPAP</sequence>
<dbReference type="Proteomes" id="UP000886852">
    <property type="component" value="Unassembled WGS sequence"/>
</dbReference>
<evidence type="ECO:0000313" key="2">
    <source>
        <dbReference type="EMBL" id="HIU90704.1"/>
    </source>
</evidence>
<feature type="region of interest" description="Disordered" evidence="1">
    <location>
        <begin position="23"/>
        <end position="106"/>
    </location>
</feature>
<feature type="compositionally biased region" description="Low complexity" evidence="1">
    <location>
        <begin position="28"/>
        <end position="104"/>
    </location>
</feature>
<dbReference type="PANTHER" id="PTHR24637">
    <property type="entry name" value="COLLAGEN"/>
    <property type="match status" value="1"/>
</dbReference>
<proteinExistence type="predicted"/>